<dbReference type="PANTHER" id="PTHR24393:SF15">
    <property type="entry name" value="IP01243P-RELATED"/>
    <property type="match status" value="1"/>
</dbReference>
<evidence type="ECO:0000256" key="9">
    <source>
        <dbReference type="ARBA" id="ARBA00023163"/>
    </source>
</evidence>
<dbReference type="GO" id="GO:0001228">
    <property type="term" value="F:DNA-binding transcription activator activity, RNA polymerase II-specific"/>
    <property type="evidence" value="ECO:0007669"/>
    <property type="project" value="TreeGrafter"/>
</dbReference>
<feature type="domain" description="C2H2-type" evidence="11">
    <location>
        <begin position="275"/>
        <end position="302"/>
    </location>
</feature>
<sequence length="502" mass="59554">MDDRPCFMCDQKTMDSLPMLDTAKESLLTISNIICKHFWFEEDALQTAIICELCWQKVDQFHRYYEEVKQLHDQLAQPNTVFIKQEQIEFEVEFFSDHQNQIDQKVEAGQHEVDDGISDKGTESDIVVEQESLFCEETKVEIQEEQNELSMKANSKGKTITKREMVRKRVELLNQKRQKQDDFIKQHKPYECEECPMKFEGFIAFRRHMQAAHGKSYIVCCNVKFSNQNVLHQHVQKVFNPETFQCEFCGKTYNLRIGYIRHKERVHRSEIPSLINCEQCPRSFTRQHLFERHMARHEASKKEKPTCDLCGKSFKTRTNLRLHIDSLHEKKPNYICEICSKPFARRWMFLEHQLSHEYTEEQLKKQCPICKRWQKNLRYWKKHMGRHRSEGQHKCDECDHVSINLAALKVHVERRHLNNTSCVCDLCGKVYSHPVTLKEHVANAHTGEPLYKCLFCEMKFFSNATMYSHRKKAHPQEWQQYTKTKYGNKEVDEAGEDGSSNQ</sequence>
<comment type="subcellular location">
    <subcellularLocation>
        <location evidence="1">Nucleus</location>
    </subcellularLocation>
</comment>
<dbReference type="SUPFAM" id="SSF57716">
    <property type="entry name" value="Glucocorticoid receptor-like (DNA-binding domain)"/>
    <property type="match status" value="1"/>
</dbReference>
<keyword evidence="3" id="KW-0479">Metal-binding</keyword>
<keyword evidence="8" id="KW-0238">DNA-binding</keyword>
<feature type="domain" description="C2H2-type" evidence="11">
    <location>
        <begin position="334"/>
        <end position="361"/>
    </location>
</feature>
<protein>
    <recommendedName>
        <fullName evidence="11">C2H2-type domain-containing protein</fullName>
    </recommendedName>
</protein>
<keyword evidence="6" id="KW-0862">Zinc</keyword>
<dbReference type="EnsemblMetazoa" id="AAEL019839-RA">
    <property type="protein sequence ID" value="AAEL019839-PA"/>
    <property type="gene ID" value="AAEL019839"/>
</dbReference>
<evidence type="ECO:0000313" key="13">
    <source>
        <dbReference type="Proteomes" id="UP000008820"/>
    </source>
</evidence>
<dbReference type="GO" id="GO:0000978">
    <property type="term" value="F:RNA polymerase II cis-regulatory region sequence-specific DNA binding"/>
    <property type="evidence" value="ECO:0007669"/>
    <property type="project" value="TreeGrafter"/>
</dbReference>
<dbReference type="Gene3D" id="3.40.1800.20">
    <property type="match status" value="1"/>
</dbReference>
<dbReference type="AlphaFoldDB" id="A0A6I8TX47"/>
<keyword evidence="4" id="KW-0677">Repeat</keyword>
<feature type="domain" description="C2H2-type" evidence="11">
    <location>
        <begin position="190"/>
        <end position="213"/>
    </location>
</feature>
<evidence type="ECO:0000256" key="10">
    <source>
        <dbReference type="ARBA" id="ARBA00023242"/>
    </source>
</evidence>
<feature type="domain" description="C2H2-type" evidence="11">
    <location>
        <begin position="451"/>
        <end position="479"/>
    </location>
</feature>
<keyword evidence="9" id="KW-0804">Transcription</keyword>
<dbReference type="InterPro" id="IPR036236">
    <property type="entry name" value="Znf_C2H2_sf"/>
</dbReference>
<dbReference type="PROSITE" id="PS00028">
    <property type="entry name" value="ZINC_FINGER_C2H2_1"/>
    <property type="match status" value="7"/>
</dbReference>
<evidence type="ECO:0000256" key="1">
    <source>
        <dbReference type="ARBA" id="ARBA00004123"/>
    </source>
</evidence>
<dbReference type="SUPFAM" id="SSF57667">
    <property type="entry name" value="beta-beta-alpha zinc fingers"/>
    <property type="match status" value="5"/>
</dbReference>
<dbReference type="SMART" id="SM00868">
    <property type="entry name" value="zf-AD"/>
    <property type="match status" value="1"/>
</dbReference>
<keyword evidence="10" id="KW-0539">Nucleus</keyword>
<comment type="similarity">
    <text evidence="2">Belongs to the krueppel C2H2-type zinc-finger protein family.</text>
</comment>
<evidence type="ECO:0000259" key="11">
    <source>
        <dbReference type="PROSITE" id="PS50157"/>
    </source>
</evidence>
<dbReference type="InterPro" id="IPR012934">
    <property type="entry name" value="Znf_AD"/>
</dbReference>
<name>A0A6I8TX47_AEDAE</name>
<reference evidence="12 13" key="1">
    <citation type="submission" date="2017-06" db="EMBL/GenBank/DDBJ databases">
        <title>Aedes aegypti genome working group (AGWG) sequencing and assembly.</title>
        <authorList>
            <consortium name="Aedes aegypti Genome Working Group (AGWG)"/>
            <person name="Matthews B.J."/>
        </authorList>
    </citation>
    <scope>NUCLEOTIDE SEQUENCE [LARGE SCALE GENOMIC DNA]</scope>
    <source>
        <strain evidence="12 13">LVP_AGWG</strain>
    </source>
</reference>
<reference evidence="12" key="2">
    <citation type="submission" date="2020-05" db="UniProtKB">
        <authorList>
            <consortium name="EnsemblMetazoa"/>
        </authorList>
    </citation>
    <scope>IDENTIFICATION</scope>
    <source>
        <strain evidence="12">LVP_AGWG</strain>
    </source>
</reference>
<proteinExistence type="inferred from homology"/>
<evidence type="ECO:0000256" key="6">
    <source>
        <dbReference type="ARBA" id="ARBA00022833"/>
    </source>
</evidence>
<evidence type="ECO:0000256" key="7">
    <source>
        <dbReference type="ARBA" id="ARBA00023015"/>
    </source>
</evidence>
<dbReference type="PROSITE" id="PS50157">
    <property type="entry name" value="ZINC_FINGER_C2H2_2"/>
    <property type="match status" value="7"/>
</dbReference>
<feature type="domain" description="C2H2-type" evidence="11">
    <location>
        <begin position="244"/>
        <end position="272"/>
    </location>
</feature>
<dbReference type="GO" id="GO:0008270">
    <property type="term" value="F:zinc ion binding"/>
    <property type="evidence" value="ECO:0007669"/>
    <property type="project" value="UniProtKB-KW"/>
</dbReference>
<dbReference type="Pfam" id="PF07776">
    <property type="entry name" value="zf-AD"/>
    <property type="match status" value="1"/>
</dbReference>
<dbReference type="Proteomes" id="UP000008820">
    <property type="component" value="Chromosome 1"/>
</dbReference>
<dbReference type="SMART" id="SM00355">
    <property type="entry name" value="ZnF_C2H2"/>
    <property type="match status" value="9"/>
</dbReference>
<dbReference type="GO" id="GO:0005634">
    <property type="term" value="C:nucleus"/>
    <property type="evidence" value="ECO:0007669"/>
    <property type="project" value="InterPro"/>
</dbReference>
<keyword evidence="13" id="KW-1185">Reference proteome</keyword>
<accession>A0A6I8TX47</accession>
<organism evidence="12 13">
    <name type="scientific">Aedes aegypti</name>
    <name type="common">Yellowfever mosquito</name>
    <name type="synonym">Culex aegypti</name>
    <dbReference type="NCBI Taxonomy" id="7159"/>
    <lineage>
        <taxon>Eukaryota</taxon>
        <taxon>Metazoa</taxon>
        <taxon>Ecdysozoa</taxon>
        <taxon>Arthropoda</taxon>
        <taxon>Hexapoda</taxon>
        <taxon>Insecta</taxon>
        <taxon>Pterygota</taxon>
        <taxon>Neoptera</taxon>
        <taxon>Endopterygota</taxon>
        <taxon>Diptera</taxon>
        <taxon>Nematocera</taxon>
        <taxon>Culicoidea</taxon>
        <taxon>Culicidae</taxon>
        <taxon>Culicinae</taxon>
        <taxon>Aedini</taxon>
        <taxon>Aedes</taxon>
        <taxon>Stegomyia</taxon>
    </lineage>
</organism>
<evidence type="ECO:0000256" key="2">
    <source>
        <dbReference type="ARBA" id="ARBA00006991"/>
    </source>
</evidence>
<evidence type="ECO:0000256" key="3">
    <source>
        <dbReference type="ARBA" id="ARBA00022723"/>
    </source>
</evidence>
<dbReference type="InterPro" id="IPR013087">
    <property type="entry name" value="Znf_C2H2_type"/>
</dbReference>
<keyword evidence="5" id="KW-0863">Zinc-finger</keyword>
<dbReference type="Gene3D" id="3.30.160.60">
    <property type="entry name" value="Classic Zinc Finger"/>
    <property type="match status" value="5"/>
</dbReference>
<evidence type="ECO:0000256" key="5">
    <source>
        <dbReference type="ARBA" id="ARBA00022771"/>
    </source>
</evidence>
<feature type="domain" description="C2H2-type" evidence="11">
    <location>
        <begin position="422"/>
        <end position="450"/>
    </location>
</feature>
<evidence type="ECO:0000256" key="8">
    <source>
        <dbReference type="ARBA" id="ARBA00023125"/>
    </source>
</evidence>
<evidence type="ECO:0000313" key="12">
    <source>
        <dbReference type="EnsemblMetazoa" id="AAEL019839-PA"/>
    </source>
</evidence>
<feature type="domain" description="C2H2-type" evidence="11">
    <location>
        <begin position="305"/>
        <end position="333"/>
    </location>
</feature>
<keyword evidence="7" id="KW-0805">Transcription regulation</keyword>
<dbReference type="PANTHER" id="PTHR24393">
    <property type="entry name" value="ZINC FINGER PROTEIN"/>
    <property type="match status" value="1"/>
</dbReference>
<dbReference type="InParanoid" id="A0A6I8TX47"/>
<dbReference type="Pfam" id="PF00096">
    <property type="entry name" value="zf-C2H2"/>
    <property type="match status" value="4"/>
</dbReference>
<dbReference type="OrthoDB" id="7753962at2759"/>
<gene>
    <name evidence="12" type="primary">5564365</name>
</gene>
<evidence type="ECO:0000256" key="4">
    <source>
        <dbReference type="ARBA" id="ARBA00022737"/>
    </source>
</evidence>